<reference evidence="1 2" key="1">
    <citation type="journal article" date="2018" name="Nat. Biotechnol.">
        <title>A standardized bacterial taxonomy based on genome phylogeny substantially revises the tree of life.</title>
        <authorList>
            <person name="Parks D.H."/>
            <person name="Chuvochina M."/>
            <person name="Waite D.W."/>
            <person name="Rinke C."/>
            <person name="Skarshewski A."/>
            <person name="Chaumeil P.A."/>
            <person name="Hugenholtz P."/>
        </authorList>
    </citation>
    <scope>NUCLEOTIDE SEQUENCE [LARGE SCALE GENOMIC DNA]</scope>
    <source>
        <strain evidence="1">UBA11978</strain>
    </source>
</reference>
<dbReference type="EMBL" id="DNAN01000587">
    <property type="protein sequence ID" value="HAW77356.1"/>
    <property type="molecule type" value="Genomic_DNA"/>
</dbReference>
<organism evidence="1 2">
    <name type="scientific">Alteromonas australica</name>
    <dbReference type="NCBI Taxonomy" id="589873"/>
    <lineage>
        <taxon>Bacteria</taxon>
        <taxon>Pseudomonadati</taxon>
        <taxon>Pseudomonadota</taxon>
        <taxon>Gammaproteobacteria</taxon>
        <taxon>Alteromonadales</taxon>
        <taxon>Alteromonadaceae</taxon>
        <taxon>Alteromonas/Salinimonas group</taxon>
        <taxon>Alteromonas</taxon>
    </lineage>
</organism>
<gene>
    <name evidence="1" type="ORF">DCW74_16685</name>
</gene>
<evidence type="ECO:0000313" key="2">
    <source>
        <dbReference type="Proteomes" id="UP000263517"/>
    </source>
</evidence>
<feature type="non-terminal residue" evidence="1">
    <location>
        <position position="1"/>
    </location>
</feature>
<protein>
    <submittedName>
        <fullName evidence="1">Uncharacterized protein</fullName>
    </submittedName>
</protein>
<comment type="caution">
    <text evidence="1">The sequence shown here is derived from an EMBL/GenBank/DDBJ whole genome shotgun (WGS) entry which is preliminary data.</text>
</comment>
<evidence type="ECO:0000313" key="1">
    <source>
        <dbReference type="EMBL" id="HAW77356.1"/>
    </source>
</evidence>
<dbReference type="AlphaFoldDB" id="A0A350P7T9"/>
<dbReference type="Proteomes" id="UP000263517">
    <property type="component" value="Unassembled WGS sequence"/>
</dbReference>
<name>A0A350P7T9_9ALTE</name>
<sequence>GLAGTTVASIFGGNIAGALGGGLGGFAEDKVGGVTGRGDSRGAQRKRSEQEAIQQAKNLGILGDAVLAPKIAAIKDLQMTAMNNRIIEEQRMNPIIRERLNEQLVRQQALNASMTNNYMNMGVVATAGKLATGAQEQAGANLRTALTTNVYKDSIMQAPNISFG</sequence>
<accession>A0A350P7T9</accession>
<proteinExistence type="predicted"/>